<dbReference type="SUPFAM" id="SSF56059">
    <property type="entry name" value="Glutathione synthetase ATP-binding domain-like"/>
    <property type="match status" value="1"/>
</dbReference>
<feature type="domain" description="Biotin carboxylation" evidence="10">
    <location>
        <begin position="3"/>
        <end position="448"/>
    </location>
</feature>
<dbReference type="OrthoDB" id="9763189at2"/>
<dbReference type="PROSITE" id="PS00866">
    <property type="entry name" value="CPSASE_1"/>
    <property type="match status" value="1"/>
</dbReference>
<protein>
    <submittedName>
        <fullName evidence="11">Acetyl-CoA carboxylase biotin carboxylase subunit</fullName>
    </submittedName>
</protein>
<dbReference type="PROSITE" id="PS50968">
    <property type="entry name" value="BIOTINYL_LIPOYL"/>
    <property type="match status" value="1"/>
</dbReference>
<dbReference type="GO" id="GO:0005524">
    <property type="term" value="F:ATP binding"/>
    <property type="evidence" value="ECO:0007669"/>
    <property type="project" value="UniProtKB-UniRule"/>
</dbReference>
<dbReference type="PROSITE" id="PS50979">
    <property type="entry name" value="BC"/>
    <property type="match status" value="1"/>
</dbReference>
<reference evidence="11 12" key="1">
    <citation type="journal article" date="2014" name="Int. J. Syst. Evol. Microbiol.">
        <title>Sneathiella chungangensis sp. nov., isolated from a marine sand, and emended description of the genus Sneathiella.</title>
        <authorList>
            <person name="Siamphan C."/>
            <person name="Kim H."/>
            <person name="Lee J.S."/>
            <person name="Kim W."/>
        </authorList>
    </citation>
    <scope>NUCLEOTIDE SEQUENCE [LARGE SCALE GENOMIC DNA]</scope>
    <source>
        <strain evidence="11 12">KCTC 32476</strain>
    </source>
</reference>
<dbReference type="Pfam" id="PF00364">
    <property type="entry name" value="Biotin_lipoyl"/>
    <property type="match status" value="1"/>
</dbReference>
<dbReference type="FunFam" id="2.40.50.100:FF:000003">
    <property type="entry name" value="Acetyl-CoA carboxylase biotin carboxyl carrier protein"/>
    <property type="match status" value="1"/>
</dbReference>
<dbReference type="PROSITE" id="PS00188">
    <property type="entry name" value="BIOTIN"/>
    <property type="match status" value="1"/>
</dbReference>
<dbReference type="InterPro" id="IPR050856">
    <property type="entry name" value="Biotin_carboxylase_complex"/>
</dbReference>
<dbReference type="InterPro" id="IPR005479">
    <property type="entry name" value="CPAse_ATP-bd"/>
</dbReference>
<sequence length="667" mass="71859">MRKFNSILVANRGEIAVRVMKTAKSLGYRTIAVYSEADAAALHVRMADEAVLIGPAPVQQSYLDSAKILAAAREAGAEAIHPGYGFLSEIADFARACEAAGIVFIGPTAEAIDLMGNKAAAKRRMIAAGVPCVPGYEDKDQSDATLIAAAKKIGFPIMVKAAAGGGGRGMRLVHEEKKLAGALGSARSEALNAFGSDELILEKAIVEPRHVEIQIFADSHGNVIHLGERDCSVQRRHQKVVEEAPCPVMTPELRVKMGAAAVEAARSIDYRGAGTVEFLLDAENNFYFLEMNTRLQVEHPVTELVTGLDLVSLQIQVAQGEPLDLEQSEVKLQGHAIEVRLYAEDTTQDFLPCTGRISIWQPEEGDGIRFDAGIDEGQEISPFYDPMIAKVIAYGENREVARHRLIEALKNTVLFGLTTNRGFLIDILNEETFAKGQATTAFIGDLFDADRLAAKTPTEAEMAMAAVLFYQIERDRAKAEALFASDQLMDWSSGGALLTRYVFGADENRTDVTVSPKRTGGYDVVVGETPHFVEVMGRSKSRAQLTVDGTRKRLHCEAPSDGVLDITDDGKTLRFVNEIAFPLTAVTAAGSGQVSAPMHGTLLEVFVKIGDTVEVGTRLAVLEAMKMQHDILAEVAGVVQEVIASAASQVSVGDLLFEIEAADDDGK</sequence>
<evidence type="ECO:0000256" key="6">
    <source>
        <dbReference type="ARBA" id="ARBA00023267"/>
    </source>
</evidence>
<keyword evidence="5" id="KW-0809">Transit peptide</keyword>
<keyword evidence="3 7" id="KW-0547">Nucleotide-binding</keyword>
<dbReference type="Pfam" id="PF02786">
    <property type="entry name" value="CPSase_L_D2"/>
    <property type="match status" value="1"/>
</dbReference>
<feature type="domain" description="Lipoyl-binding" evidence="8">
    <location>
        <begin position="585"/>
        <end position="660"/>
    </location>
</feature>
<dbReference type="SUPFAM" id="SSF51246">
    <property type="entry name" value="Rudiment single hybrid motif"/>
    <property type="match status" value="1"/>
</dbReference>
<comment type="cofactor">
    <cofactor evidence="1">
        <name>biotin</name>
        <dbReference type="ChEBI" id="CHEBI:57586"/>
    </cofactor>
</comment>
<evidence type="ECO:0000259" key="9">
    <source>
        <dbReference type="PROSITE" id="PS50975"/>
    </source>
</evidence>
<dbReference type="InterPro" id="IPR011761">
    <property type="entry name" value="ATP-grasp"/>
</dbReference>
<evidence type="ECO:0000256" key="4">
    <source>
        <dbReference type="ARBA" id="ARBA00022840"/>
    </source>
</evidence>
<dbReference type="SMART" id="SM00878">
    <property type="entry name" value="Biotin_carb_C"/>
    <property type="match status" value="1"/>
</dbReference>
<evidence type="ECO:0000259" key="10">
    <source>
        <dbReference type="PROSITE" id="PS50979"/>
    </source>
</evidence>
<dbReference type="RefSeq" id="WP_161339778.1">
    <property type="nucleotide sequence ID" value="NZ_JBHSDG010000003.1"/>
</dbReference>
<dbReference type="GO" id="GO:0046872">
    <property type="term" value="F:metal ion binding"/>
    <property type="evidence" value="ECO:0007669"/>
    <property type="project" value="InterPro"/>
</dbReference>
<evidence type="ECO:0000259" key="8">
    <source>
        <dbReference type="PROSITE" id="PS50968"/>
    </source>
</evidence>
<dbReference type="SUPFAM" id="SSF51230">
    <property type="entry name" value="Single hybrid motif"/>
    <property type="match status" value="1"/>
</dbReference>
<evidence type="ECO:0000256" key="5">
    <source>
        <dbReference type="ARBA" id="ARBA00022946"/>
    </source>
</evidence>
<dbReference type="EMBL" id="WTVA01000015">
    <property type="protein sequence ID" value="MZR23298.1"/>
    <property type="molecule type" value="Genomic_DNA"/>
</dbReference>
<evidence type="ECO:0000313" key="11">
    <source>
        <dbReference type="EMBL" id="MZR23298.1"/>
    </source>
</evidence>
<gene>
    <name evidence="11" type="ORF">GQF03_13250</name>
</gene>
<dbReference type="NCBIfam" id="NF006367">
    <property type="entry name" value="PRK08591.1"/>
    <property type="match status" value="1"/>
</dbReference>
<dbReference type="CDD" id="cd06850">
    <property type="entry name" value="biotinyl_domain"/>
    <property type="match status" value="1"/>
</dbReference>
<dbReference type="InterPro" id="IPR005481">
    <property type="entry name" value="BC-like_N"/>
</dbReference>
<evidence type="ECO:0000313" key="12">
    <source>
        <dbReference type="Proteomes" id="UP000445696"/>
    </source>
</evidence>
<dbReference type="SUPFAM" id="SSF52440">
    <property type="entry name" value="PreATP-grasp domain"/>
    <property type="match status" value="1"/>
</dbReference>
<dbReference type="InterPro" id="IPR016185">
    <property type="entry name" value="PreATP-grasp_dom_sf"/>
</dbReference>
<evidence type="ECO:0000256" key="2">
    <source>
        <dbReference type="ARBA" id="ARBA00022598"/>
    </source>
</evidence>
<dbReference type="InterPro" id="IPR005482">
    <property type="entry name" value="Biotin_COase_C"/>
</dbReference>
<dbReference type="InterPro" id="IPR011054">
    <property type="entry name" value="Rudment_hybrid_motif"/>
</dbReference>
<dbReference type="Gene3D" id="3.30.470.20">
    <property type="entry name" value="ATP-grasp fold, B domain"/>
    <property type="match status" value="1"/>
</dbReference>
<dbReference type="FunFam" id="3.30.1490.20:FF:000003">
    <property type="entry name" value="acetyl-CoA carboxylase isoform X1"/>
    <property type="match status" value="1"/>
</dbReference>
<dbReference type="FunFam" id="3.40.50.20:FF:000010">
    <property type="entry name" value="Propionyl-CoA carboxylase subunit alpha"/>
    <property type="match status" value="1"/>
</dbReference>
<keyword evidence="12" id="KW-1185">Reference proteome</keyword>
<dbReference type="InterPro" id="IPR001882">
    <property type="entry name" value="Biotin_BS"/>
</dbReference>
<dbReference type="InterPro" id="IPR000089">
    <property type="entry name" value="Biotin_lipoyl"/>
</dbReference>
<dbReference type="InterPro" id="IPR011053">
    <property type="entry name" value="Single_hybrid_motif"/>
</dbReference>
<dbReference type="PROSITE" id="PS50975">
    <property type="entry name" value="ATP_GRASP"/>
    <property type="match status" value="1"/>
</dbReference>
<keyword evidence="4 7" id="KW-0067">ATP-binding</keyword>
<dbReference type="InterPro" id="IPR011764">
    <property type="entry name" value="Biotin_carboxylation_dom"/>
</dbReference>
<accession>A0A845MH39</accession>
<dbReference type="Gene3D" id="2.40.50.100">
    <property type="match status" value="1"/>
</dbReference>
<dbReference type="FunFam" id="3.30.470.20:FF:000028">
    <property type="entry name" value="Methylcrotonoyl-CoA carboxylase subunit alpha, mitochondrial"/>
    <property type="match status" value="1"/>
</dbReference>
<feature type="domain" description="ATP-grasp" evidence="9">
    <location>
        <begin position="122"/>
        <end position="319"/>
    </location>
</feature>
<evidence type="ECO:0000256" key="3">
    <source>
        <dbReference type="ARBA" id="ARBA00022741"/>
    </source>
</evidence>
<dbReference type="PANTHER" id="PTHR18866">
    <property type="entry name" value="CARBOXYLASE:PYRUVATE/ACETYL-COA/PROPIONYL-COA CARBOXYLASE"/>
    <property type="match status" value="1"/>
</dbReference>
<evidence type="ECO:0000256" key="1">
    <source>
        <dbReference type="ARBA" id="ARBA00001953"/>
    </source>
</evidence>
<proteinExistence type="predicted"/>
<dbReference type="PROSITE" id="PS00867">
    <property type="entry name" value="CPSASE_2"/>
    <property type="match status" value="1"/>
</dbReference>
<dbReference type="GO" id="GO:0016874">
    <property type="term" value="F:ligase activity"/>
    <property type="evidence" value="ECO:0007669"/>
    <property type="project" value="UniProtKB-KW"/>
</dbReference>
<dbReference type="Proteomes" id="UP000445696">
    <property type="component" value="Unassembled WGS sequence"/>
</dbReference>
<dbReference type="Pfam" id="PF00289">
    <property type="entry name" value="Biotin_carb_N"/>
    <property type="match status" value="1"/>
</dbReference>
<dbReference type="AlphaFoldDB" id="A0A845MH39"/>
<organism evidence="11 12">
    <name type="scientific">Sneathiella chungangensis</name>
    <dbReference type="NCBI Taxonomy" id="1418234"/>
    <lineage>
        <taxon>Bacteria</taxon>
        <taxon>Pseudomonadati</taxon>
        <taxon>Pseudomonadota</taxon>
        <taxon>Alphaproteobacteria</taxon>
        <taxon>Sneathiellales</taxon>
        <taxon>Sneathiellaceae</taxon>
        <taxon>Sneathiella</taxon>
    </lineage>
</organism>
<keyword evidence="6" id="KW-0092">Biotin</keyword>
<comment type="caution">
    <text evidence="11">The sequence shown here is derived from an EMBL/GenBank/DDBJ whole genome shotgun (WGS) entry which is preliminary data.</text>
</comment>
<evidence type="ECO:0000256" key="7">
    <source>
        <dbReference type="PROSITE-ProRule" id="PRU00409"/>
    </source>
</evidence>
<keyword evidence="2" id="KW-0436">Ligase</keyword>
<dbReference type="Pfam" id="PF02785">
    <property type="entry name" value="Biotin_carb_C"/>
    <property type="match status" value="1"/>
</dbReference>
<dbReference type="PANTHER" id="PTHR18866:SF33">
    <property type="entry name" value="METHYLCROTONOYL-COA CARBOXYLASE SUBUNIT ALPHA, MITOCHONDRIAL-RELATED"/>
    <property type="match status" value="1"/>
</dbReference>
<name>A0A845MH39_9PROT</name>